<feature type="non-terminal residue" evidence="1">
    <location>
        <position position="66"/>
    </location>
</feature>
<dbReference type="EMBL" id="CACRXK020008907">
    <property type="protein sequence ID" value="CAB4015946.1"/>
    <property type="molecule type" value="Genomic_DNA"/>
</dbReference>
<comment type="caution">
    <text evidence="1">The sequence shown here is derived from an EMBL/GenBank/DDBJ whole genome shotgun (WGS) entry which is preliminary data.</text>
</comment>
<gene>
    <name evidence="1" type="ORF">PACLA_8A048532</name>
</gene>
<dbReference type="AlphaFoldDB" id="A0A7D9IXV1"/>
<evidence type="ECO:0000313" key="2">
    <source>
        <dbReference type="Proteomes" id="UP001152795"/>
    </source>
</evidence>
<keyword evidence="2" id="KW-1185">Reference proteome</keyword>
<dbReference type="Proteomes" id="UP001152795">
    <property type="component" value="Unassembled WGS sequence"/>
</dbReference>
<proteinExistence type="predicted"/>
<sequence length="66" mass="6982">MPDLLNAVIDGARTSEYSVNNLADIPSGPVAFDVDRLFSRRQTSSIETSENSVGVIGTVFDGGKHG</sequence>
<organism evidence="1 2">
    <name type="scientific">Paramuricea clavata</name>
    <name type="common">Red gorgonian</name>
    <name type="synonym">Violescent sea-whip</name>
    <dbReference type="NCBI Taxonomy" id="317549"/>
    <lineage>
        <taxon>Eukaryota</taxon>
        <taxon>Metazoa</taxon>
        <taxon>Cnidaria</taxon>
        <taxon>Anthozoa</taxon>
        <taxon>Octocorallia</taxon>
        <taxon>Malacalcyonacea</taxon>
        <taxon>Plexauridae</taxon>
        <taxon>Paramuricea</taxon>
    </lineage>
</organism>
<protein>
    <submittedName>
        <fullName evidence="1">Uncharacterized protein</fullName>
    </submittedName>
</protein>
<accession>A0A7D9IXV1</accession>
<name>A0A7D9IXV1_PARCT</name>
<evidence type="ECO:0000313" key="1">
    <source>
        <dbReference type="EMBL" id="CAB4015946.1"/>
    </source>
</evidence>
<reference evidence="1" key="1">
    <citation type="submission" date="2020-04" db="EMBL/GenBank/DDBJ databases">
        <authorList>
            <person name="Alioto T."/>
            <person name="Alioto T."/>
            <person name="Gomez Garrido J."/>
        </authorList>
    </citation>
    <scope>NUCLEOTIDE SEQUENCE</scope>
    <source>
        <strain evidence="1">A484AB</strain>
    </source>
</reference>